<dbReference type="GeneID" id="64574158"/>
<dbReference type="InterPro" id="IPR014048">
    <property type="entry name" value="MethylDNA_cys_MeTrfase_DNA-bd"/>
</dbReference>
<dbReference type="PANTHER" id="PTHR42942">
    <property type="entry name" value="6-O-METHYLGUANINE DNA METHYLTRANSFERASE"/>
    <property type="match status" value="1"/>
</dbReference>
<dbReference type="Pfam" id="PF01035">
    <property type="entry name" value="DNA_binding_1"/>
    <property type="match status" value="1"/>
</dbReference>
<reference evidence="7" key="1">
    <citation type="submission" date="2020-10" db="EMBL/GenBank/DDBJ databases">
        <authorList>
            <person name="Palmer J.M."/>
        </authorList>
    </citation>
    <scope>NUCLEOTIDE SEQUENCE</scope>
    <source>
        <strain evidence="7">UCD 2041</strain>
    </source>
</reference>
<dbReference type="InterPro" id="IPR036388">
    <property type="entry name" value="WH-like_DNA-bd_sf"/>
</dbReference>
<organism evidence="7 8">
    <name type="scientific">Dekkera bruxellensis</name>
    <name type="common">Brettanomyces custersii</name>
    <dbReference type="NCBI Taxonomy" id="5007"/>
    <lineage>
        <taxon>Eukaryota</taxon>
        <taxon>Fungi</taxon>
        <taxon>Dikarya</taxon>
        <taxon>Ascomycota</taxon>
        <taxon>Saccharomycotina</taxon>
        <taxon>Pichiomycetes</taxon>
        <taxon>Pichiales</taxon>
        <taxon>Pichiaceae</taxon>
        <taxon>Brettanomyces</taxon>
    </lineage>
</organism>
<evidence type="ECO:0000256" key="4">
    <source>
        <dbReference type="ARBA" id="ARBA00033095"/>
    </source>
</evidence>
<dbReference type="OrthoDB" id="2548197at2759"/>
<dbReference type="Proteomes" id="UP000663131">
    <property type="component" value="Chromosome 9"/>
</dbReference>
<dbReference type="GO" id="GO:0003824">
    <property type="term" value="F:catalytic activity"/>
    <property type="evidence" value="ECO:0007669"/>
    <property type="project" value="InterPro"/>
</dbReference>
<reference evidence="7" key="2">
    <citation type="journal article" name="BMC Genomics">
        <title>New genome assemblies reveal patterns of domestication and adaptation across Brettanomyces (Dekkera) species.</title>
        <authorList>
            <person name="Roach M.J."/>
            <person name="Borneman A.R."/>
        </authorList>
    </citation>
    <scope>NUCLEOTIDE SEQUENCE</scope>
    <source>
        <strain evidence="7">UCD 2041</strain>
    </source>
</reference>
<protein>
    <recommendedName>
        <fullName evidence="2">6-O-methylguanine-DNA methyltransferase</fullName>
    </recommendedName>
    <alternativeName>
        <fullName evidence="4">DNA repair MTase</fullName>
    </alternativeName>
    <alternativeName>
        <fullName evidence="3">O-6-methylguanine-DNA-alkyltransferase</fullName>
    </alternativeName>
</protein>
<evidence type="ECO:0000256" key="3">
    <source>
        <dbReference type="ARBA" id="ARBA00031621"/>
    </source>
</evidence>
<evidence type="ECO:0000256" key="2">
    <source>
        <dbReference type="ARBA" id="ARBA00030795"/>
    </source>
</evidence>
<feature type="coiled-coil region" evidence="5">
    <location>
        <begin position="85"/>
        <end position="112"/>
    </location>
</feature>
<dbReference type="AlphaFoldDB" id="A0A871R5K5"/>
<evidence type="ECO:0000259" key="6">
    <source>
        <dbReference type="Pfam" id="PF01035"/>
    </source>
</evidence>
<dbReference type="InterPro" id="IPR052520">
    <property type="entry name" value="ATL_DNA_repair"/>
</dbReference>
<gene>
    <name evidence="7" type="ORF">BRETT_002234</name>
</gene>
<dbReference type="Gene3D" id="1.10.10.10">
    <property type="entry name" value="Winged helix-like DNA-binding domain superfamily/Winged helix DNA-binding domain"/>
    <property type="match status" value="1"/>
</dbReference>
<dbReference type="PANTHER" id="PTHR42942:SF1">
    <property type="entry name" value="ALKYLTRANSFERASE-LIKE PROTEIN 1"/>
    <property type="match status" value="1"/>
</dbReference>
<dbReference type="CDD" id="cd06445">
    <property type="entry name" value="ATase"/>
    <property type="match status" value="1"/>
</dbReference>
<dbReference type="InterPro" id="IPR036217">
    <property type="entry name" value="MethylDNA_cys_MeTrfase_DNAb"/>
</dbReference>
<dbReference type="EMBL" id="CP063137">
    <property type="protein sequence ID" value="QOU22067.1"/>
    <property type="molecule type" value="Genomic_DNA"/>
</dbReference>
<keyword evidence="1" id="KW-0227">DNA damage</keyword>
<evidence type="ECO:0000256" key="5">
    <source>
        <dbReference type="SAM" id="Coils"/>
    </source>
</evidence>
<dbReference type="GO" id="GO:0006281">
    <property type="term" value="P:DNA repair"/>
    <property type="evidence" value="ECO:0007669"/>
    <property type="project" value="InterPro"/>
</dbReference>
<keyword evidence="5" id="KW-0175">Coiled coil</keyword>
<evidence type="ECO:0000256" key="1">
    <source>
        <dbReference type="ARBA" id="ARBA00022763"/>
    </source>
</evidence>
<feature type="domain" description="Methylated-DNA-[protein]-cysteine S-methyltransferase DNA binding" evidence="6">
    <location>
        <begin position="12"/>
        <end position="106"/>
    </location>
</feature>
<dbReference type="RefSeq" id="XP_041138560.1">
    <property type="nucleotide sequence ID" value="XM_041280769.1"/>
</dbReference>
<name>A0A871R5K5_DEKBR</name>
<dbReference type="SUPFAM" id="SSF46767">
    <property type="entry name" value="Methylated DNA-protein cysteine methyltransferase, C-terminal domain"/>
    <property type="match status" value="1"/>
</dbReference>
<dbReference type="PROSITE" id="PS51257">
    <property type="entry name" value="PROKAR_LIPOPROTEIN"/>
    <property type="match status" value="1"/>
</dbReference>
<evidence type="ECO:0000313" key="8">
    <source>
        <dbReference type="Proteomes" id="UP000663131"/>
    </source>
</evidence>
<proteinExistence type="predicted"/>
<sequence>MPKHPSEEQLAFHYAVYAKVCEIPYGHVTSYGCIAKLIDCPERPRQVGMSLKYRDKYLPYLTNDEQMPLFKEEIPWWRVINSQGIISKRETVQAEKRQVERLRSENVDVEERDWTAASTPPSSWTKYHVDFAKYGWFPEEH</sequence>
<accession>A0A871R5K5</accession>
<dbReference type="KEGG" id="bbrx:BRETT_002234"/>
<evidence type="ECO:0000313" key="7">
    <source>
        <dbReference type="EMBL" id="QOU22067.1"/>
    </source>
</evidence>